<dbReference type="OrthoDB" id="16516at2759"/>
<evidence type="ECO:0000313" key="8">
    <source>
        <dbReference type="EMBL" id="KAG8230773.1"/>
    </source>
</evidence>
<name>A0A8K0KEA2_LADFU</name>
<sequence>MVSRFAKLAQEKSTPSSSIFPKPALSTGKVRIAHVPNVSKILDAKKNLSAAVQVAKPEPTVPQSLPKDDTSGVSRPKVRHEDVIGGKSKAKGLWSIVPAKKATITVDENLAYKIMTEKYVLSEEELVENGYPRSHPTEKGRAVMIETMFRSKTKSKNYFERICDRCGKEYMVNERGLSRTDEQCVYHWGRPYKTRVMNMTLFSGITENDMKNVTKTLLDIQATMLTMFNKKTILIGHSLDSDLKALKSLSWLVLEDIIRNKKSYLWSGREIGKSKVKGRGGVEGCFTKETKLQVGRGGEEIWENIWKSAKVMWNMRVNLENIEVTCKAQLIHDTVVDTSIVFPHRRGPPFKRALKTLSAEILQKIIQSGEEGHDSAEDALACMELMKWRIKEDLKLKKNNMYESCCGCKTLLLVADKETEAMEDSSSRSR</sequence>
<dbReference type="GO" id="GO:0005634">
    <property type="term" value="C:nucleus"/>
    <property type="evidence" value="ECO:0007669"/>
    <property type="project" value="UniProtKB-SubCell"/>
</dbReference>
<keyword evidence="5" id="KW-0539">Nucleus</keyword>
<dbReference type="EMBL" id="KZ308511">
    <property type="protein sequence ID" value="KAG8230773.1"/>
    <property type="molecule type" value="Genomic_DNA"/>
</dbReference>
<reference evidence="8" key="1">
    <citation type="submission" date="2013-04" db="EMBL/GenBank/DDBJ databases">
        <authorList>
            <person name="Qu J."/>
            <person name="Murali S.C."/>
            <person name="Bandaranaike D."/>
            <person name="Bellair M."/>
            <person name="Blankenburg K."/>
            <person name="Chao H."/>
            <person name="Dinh H."/>
            <person name="Doddapaneni H."/>
            <person name="Downs B."/>
            <person name="Dugan-Rocha S."/>
            <person name="Elkadiri S."/>
            <person name="Gnanaolivu R.D."/>
            <person name="Hernandez B."/>
            <person name="Javaid M."/>
            <person name="Jayaseelan J.C."/>
            <person name="Lee S."/>
            <person name="Li M."/>
            <person name="Ming W."/>
            <person name="Munidasa M."/>
            <person name="Muniz J."/>
            <person name="Nguyen L."/>
            <person name="Ongeri F."/>
            <person name="Osuji N."/>
            <person name="Pu L.-L."/>
            <person name="Puazo M."/>
            <person name="Qu C."/>
            <person name="Quiroz J."/>
            <person name="Raj R."/>
            <person name="Weissenberger G."/>
            <person name="Xin Y."/>
            <person name="Zou X."/>
            <person name="Han Y."/>
            <person name="Richards S."/>
            <person name="Worley K."/>
            <person name="Muzny D."/>
            <person name="Gibbs R."/>
        </authorList>
    </citation>
    <scope>NUCLEOTIDE SEQUENCE</scope>
    <source>
        <strain evidence="8">Sampled in the wild</strain>
    </source>
</reference>
<protein>
    <recommendedName>
        <fullName evidence="7">RNA exonuclease 1 homolog-like domain-containing protein</fullName>
    </recommendedName>
</protein>
<dbReference type="Gene3D" id="3.30.420.10">
    <property type="entry name" value="Ribonuclease H-like superfamily/Ribonuclease H"/>
    <property type="match status" value="2"/>
</dbReference>
<dbReference type="SUPFAM" id="SSF53098">
    <property type="entry name" value="Ribonuclease H-like"/>
    <property type="match status" value="2"/>
</dbReference>
<dbReference type="AlphaFoldDB" id="A0A8K0KEA2"/>
<dbReference type="InterPro" id="IPR031736">
    <property type="entry name" value="REXO1-like_dom"/>
</dbReference>
<evidence type="ECO:0000256" key="6">
    <source>
        <dbReference type="SAM" id="MobiDB-lite"/>
    </source>
</evidence>
<accession>A0A8K0KEA2</accession>
<keyword evidence="3" id="KW-0540">Nuclease</keyword>
<evidence type="ECO:0000256" key="2">
    <source>
        <dbReference type="ARBA" id="ARBA00006357"/>
    </source>
</evidence>
<dbReference type="InterPro" id="IPR012337">
    <property type="entry name" value="RNaseH-like_sf"/>
</dbReference>
<dbReference type="Proteomes" id="UP000792457">
    <property type="component" value="Unassembled WGS sequence"/>
</dbReference>
<dbReference type="GO" id="GO:0004527">
    <property type="term" value="F:exonuclease activity"/>
    <property type="evidence" value="ECO:0007669"/>
    <property type="project" value="InterPro"/>
</dbReference>
<evidence type="ECO:0000313" key="9">
    <source>
        <dbReference type="Proteomes" id="UP000792457"/>
    </source>
</evidence>
<evidence type="ECO:0000256" key="5">
    <source>
        <dbReference type="ARBA" id="ARBA00023242"/>
    </source>
</evidence>
<dbReference type="InterPro" id="IPR047021">
    <property type="entry name" value="REXO1/3/4-like"/>
</dbReference>
<reference evidence="8" key="2">
    <citation type="submission" date="2017-10" db="EMBL/GenBank/DDBJ databases">
        <title>Ladona fulva Genome sequencing and assembly.</title>
        <authorList>
            <person name="Murali S."/>
            <person name="Richards S."/>
            <person name="Bandaranaike D."/>
            <person name="Bellair M."/>
            <person name="Blankenburg K."/>
            <person name="Chao H."/>
            <person name="Dinh H."/>
            <person name="Doddapaneni H."/>
            <person name="Dugan-Rocha S."/>
            <person name="Elkadiri S."/>
            <person name="Gnanaolivu R."/>
            <person name="Hernandez B."/>
            <person name="Skinner E."/>
            <person name="Javaid M."/>
            <person name="Lee S."/>
            <person name="Li M."/>
            <person name="Ming W."/>
            <person name="Munidasa M."/>
            <person name="Muniz J."/>
            <person name="Nguyen L."/>
            <person name="Hughes D."/>
            <person name="Osuji N."/>
            <person name="Pu L.-L."/>
            <person name="Puazo M."/>
            <person name="Qu C."/>
            <person name="Quiroz J."/>
            <person name="Raj R."/>
            <person name="Weissenberger G."/>
            <person name="Xin Y."/>
            <person name="Zou X."/>
            <person name="Han Y."/>
            <person name="Worley K."/>
            <person name="Muzny D."/>
            <person name="Gibbs R."/>
        </authorList>
    </citation>
    <scope>NUCLEOTIDE SEQUENCE</scope>
    <source>
        <strain evidence="8">Sampled in the wild</strain>
    </source>
</reference>
<feature type="region of interest" description="Disordered" evidence="6">
    <location>
        <begin position="57"/>
        <end position="79"/>
    </location>
</feature>
<comment type="caution">
    <text evidence="8">The sequence shown here is derived from an EMBL/GenBank/DDBJ whole genome shotgun (WGS) entry which is preliminary data.</text>
</comment>
<dbReference type="PANTHER" id="PTHR12801:SF115">
    <property type="entry name" value="FI18136P1-RELATED"/>
    <property type="match status" value="1"/>
</dbReference>
<gene>
    <name evidence="8" type="ORF">J437_LFUL010657</name>
</gene>
<dbReference type="PANTHER" id="PTHR12801">
    <property type="entry name" value="RNA EXONUCLEASE REXO1 / RECO3 FAMILY MEMBER-RELATED"/>
    <property type="match status" value="1"/>
</dbReference>
<dbReference type="GO" id="GO:0003676">
    <property type="term" value="F:nucleic acid binding"/>
    <property type="evidence" value="ECO:0007669"/>
    <property type="project" value="InterPro"/>
</dbReference>
<organism evidence="8 9">
    <name type="scientific">Ladona fulva</name>
    <name type="common">Scarce chaser dragonfly</name>
    <name type="synonym">Libellula fulva</name>
    <dbReference type="NCBI Taxonomy" id="123851"/>
    <lineage>
        <taxon>Eukaryota</taxon>
        <taxon>Metazoa</taxon>
        <taxon>Ecdysozoa</taxon>
        <taxon>Arthropoda</taxon>
        <taxon>Hexapoda</taxon>
        <taxon>Insecta</taxon>
        <taxon>Pterygota</taxon>
        <taxon>Palaeoptera</taxon>
        <taxon>Odonata</taxon>
        <taxon>Epiprocta</taxon>
        <taxon>Anisoptera</taxon>
        <taxon>Libelluloidea</taxon>
        <taxon>Libellulidae</taxon>
        <taxon>Ladona</taxon>
    </lineage>
</organism>
<evidence type="ECO:0000256" key="3">
    <source>
        <dbReference type="ARBA" id="ARBA00022722"/>
    </source>
</evidence>
<comment type="similarity">
    <text evidence="2">Belongs to the REXO1/REXO3 family.</text>
</comment>
<evidence type="ECO:0000259" key="7">
    <source>
        <dbReference type="Pfam" id="PF15870"/>
    </source>
</evidence>
<keyword evidence="4" id="KW-0378">Hydrolase</keyword>
<proteinExistence type="inferred from homology"/>
<dbReference type="InterPro" id="IPR036397">
    <property type="entry name" value="RNaseH_sf"/>
</dbReference>
<evidence type="ECO:0000256" key="1">
    <source>
        <dbReference type="ARBA" id="ARBA00004123"/>
    </source>
</evidence>
<evidence type="ECO:0000256" key="4">
    <source>
        <dbReference type="ARBA" id="ARBA00022801"/>
    </source>
</evidence>
<keyword evidence="9" id="KW-1185">Reference proteome</keyword>
<comment type="subcellular location">
    <subcellularLocation>
        <location evidence="1">Nucleus</location>
    </subcellularLocation>
</comment>
<dbReference type="Pfam" id="PF15870">
    <property type="entry name" value="EloA-BP1"/>
    <property type="match status" value="1"/>
</dbReference>
<feature type="domain" description="RNA exonuclease 1 homolog-like" evidence="7">
    <location>
        <begin position="59"/>
        <end position="146"/>
    </location>
</feature>